<dbReference type="RefSeq" id="WP_096798126.1">
    <property type="nucleotide sequence ID" value="NZ_CP023564.1"/>
</dbReference>
<dbReference type="GO" id="GO:0030570">
    <property type="term" value="F:pectate lyase activity"/>
    <property type="evidence" value="ECO:0007669"/>
    <property type="project" value="InterPro"/>
</dbReference>
<feature type="signal peptide" evidence="3">
    <location>
        <begin position="1"/>
        <end position="28"/>
    </location>
</feature>
<keyword evidence="2" id="KW-0119">Carbohydrate metabolism</keyword>
<proteinExistence type="inferred from homology"/>
<gene>
    <name evidence="5" type="ORF">CFK41_01765</name>
</gene>
<accession>A0A291GTX5</accession>
<dbReference type="Gene3D" id="2.160.20.10">
    <property type="entry name" value="Single-stranded right-handed beta-helix, Pectin lyase-like"/>
    <property type="match status" value="1"/>
</dbReference>
<keyword evidence="6" id="KW-1185">Reference proteome</keyword>
<keyword evidence="2" id="KW-0624">Polysaccharide degradation</keyword>
<protein>
    <submittedName>
        <fullName evidence="5">Pectate lyase</fullName>
    </submittedName>
</protein>
<evidence type="ECO:0000256" key="2">
    <source>
        <dbReference type="RuleBase" id="RU361173"/>
    </source>
</evidence>
<dbReference type="SUPFAM" id="SSF51126">
    <property type="entry name" value="Pectin lyase-like"/>
    <property type="match status" value="1"/>
</dbReference>
<evidence type="ECO:0000313" key="6">
    <source>
        <dbReference type="Proteomes" id="UP000217889"/>
    </source>
</evidence>
<dbReference type="PANTHER" id="PTHR31683">
    <property type="entry name" value="PECTATE LYASE 18-RELATED"/>
    <property type="match status" value="1"/>
</dbReference>
<evidence type="ECO:0000259" key="4">
    <source>
        <dbReference type="SMART" id="SM00656"/>
    </source>
</evidence>
<dbReference type="InterPro" id="IPR002022">
    <property type="entry name" value="Pec_lyase"/>
</dbReference>
<dbReference type="KEGG" id="bgg:CFK41_01765"/>
<comment type="subcellular location">
    <subcellularLocation>
        <location evidence="2">Secreted</location>
    </subcellularLocation>
</comment>
<keyword evidence="2" id="KW-0964">Secreted</keyword>
<comment type="similarity">
    <text evidence="2">Belongs to the polysaccharide lyase 1 family.</text>
</comment>
<dbReference type="SMART" id="SM00656">
    <property type="entry name" value="Amb_all"/>
    <property type="match status" value="1"/>
</dbReference>
<dbReference type="GO" id="GO:0000272">
    <property type="term" value="P:polysaccharide catabolic process"/>
    <property type="evidence" value="ECO:0007669"/>
    <property type="project" value="UniProtKB-KW"/>
</dbReference>
<sequence length="461" mass="49089">MTSPTHLIRGAAVALSVLALAVPSAALGAPGRPAEHPRSPAITEYQILSAGDGWAGAEGAVTGGSEASAEQIVDVGSREELLAALADAGDTPSIVRVHGNIPMNVDDKGTPLTCEGLAEGTGFDLDAYLEAYDPTTWGTDREPEGEQEEARRAAAEKQRALIQVDVPSNTTIIGAEEGAGLTGASLSLRGVDNVIVRNLVLADTYDCFPARDPTDGALGNWNSEYDSVRVVDGASRIWIDHNAFTDAPMTDDQLPEHFGRTYQRHDGALDVTNGSDLVTVSWNAFRDHDKLTLVGSTDNPDRGDPGKLRVTFHHNLYDGVGQRAPRVRFGQVDVYNNHYVIREAQTVGYGYSLGVGVDSHLWAEANAFTTGGVVDAGDLITVLKGAEIATPGNLVDNRRVDLRTAYNEGLPEAEQLAEDTSWEPRHRLCLDKVQHVAGVVGAWSGPRFGPAPGRIAEDCLA</sequence>
<organism evidence="5 6">
    <name type="scientific">Brachybacterium ginsengisoli</name>
    <dbReference type="NCBI Taxonomy" id="1331682"/>
    <lineage>
        <taxon>Bacteria</taxon>
        <taxon>Bacillati</taxon>
        <taxon>Actinomycetota</taxon>
        <taxon>Actinomycetes</taxon>
        <taxon>Micrococcales</taxon>
        <taxon>Dermabacteraceae</taxon>
        <taxon>Brachybacterium</taxon>
    </lineage>
</organism>
<dbReference type="Pfam" id="PF00544">
    <property type="entry name" value="Pectate_lyase_4"/>
    <property type="match status" value="1"/>
</dbReference>
<dbReference type="InterPro" id="IPR045032">
    <property type="entry name" value="PEL"/>
</dbReference>
<evidence type="ECO:0000256" key="3">
    <source>
        <dbReference type="SAM" id="SignalP"/>
    </source>
</evidence>
<dbReference type="PANTHER" id="PTHR31683:SF18">
    <property type="entry name" value="PECTATE LYASE 21-RELATED"/>
    <property type="match status" value="1"/>
</dbReference>
<dbReference type="GO" id="GO:0005576">
    <property type="term" value="C:extracellular region"/>
    <property type="evidence" value="ECO:0007669"/>
    <property type="project" value="UniProtKB-SubCell"/>
</dbReference>
<evidence type="ECO:0000313" key="5">
    <source>
        <dbReference type="EMBL" id="ATG53647.1"/>
    </source>
</evidence>
<dbReference type="InterPro" id="IPR012334">
    <property type="entry name" value="Pectin_lyas_fold"/>
</dbReference>
<feature type="domain" description="Pectate lyase" evidence="4">
    <location>
        <begin position="119"/>
        <end position="374"/>
    </location>
</feature>
<dbReference type="AlphaFoldDB" id="A0A291GTX5"/>
<keyword evidence="1 2" id="KW-0456">Lyase</keyword>
<dbReference type="EMBL" id="CP023564">
    <property type="protein sequence ID" value="ATG53647.1"/>
    <property type="molecule type" value="Genomic_DNA"/>
</dbReference>
<dbReference type="OrthoDB" id="112037at2"/>
<reference evidence="5 6" key="1">
    <citation type="journal article" date="2014" name="Int. J. Syst. Evol. Microbiol.">
        <title>Brachybacterium ginsengisoli sp. nov., isolated from soil of a ginseng field.</title>
        <authorList>
            <person name="Hoang V.A."/>
            <person name="Kim Y.J."/>
            <person name="Nguyen N.L."/>
            <person name="Yang D.C."/>
        </authorList>
    </citation>
    <scope>NUCLEOTIDE SEQUENCE [LARGE SCALE GENOMIC DNA]</scope>
    <source>
        <strain evidence="5 6">DCY80</strain>
    </source>
</reference>
<dbReference type="Proteomes" id="UP000217889">
    <property type="component" value="Chromosome"/>
</dbReference>
<keyword evidence="3" id="KW-0732">Signal</keyword>
<dbReference type="InterPro" id="IPR011050">
    <property type="entry name" value="Pectin_lyase_fold/virulence"/>
</dbReference>
<evidence type="ECO:0000256" key="1">
    <source>
        <dbReference type="ARBA" id="ARBA00023239"/>
    </source>
</evidence>
<name>A0A291GTX5_9MICO</name>
<feature type="chain" id="PRO_5012742057" evidence="3">
    <location>
        <begin position="29"/>
        <end position="461"/>
    </location>
</feature>